<feature type="compositionally biased region" description="Polar residues" evidence="3">
    <location>
        <begin position="576"/>
        <end position="593"/>
    </location>
</feature>
<dbReference type="Gene3D" id="2.30.30.40">
    <property type="entry name" value="SH3 Domains"/>
    <property type="match status" value="1"/>
</dbReference>
<dbReference type="AlphaFoldDB" id="A0A8H7Q2I1"/>
<proteinExistence type="predicted"/>
<feature type="compositionally biased region" description="Pro residues" evidence="3">
    <location>
        <begin position="158"/>
        <end position="180"/>
    </location>
</feature>
<evidence type="ECO:0000313" key="6">
    <source>
        <dbReference type="Proteomes" id="UP000612746"/>
    </source>
</evidence>
<feature type="region of interest" description="Disordered" evidence="3">
    <location>
        <begin position="108"/>
        <end position="184"/>
    </location>
</feature>
<dbReference type="Pfam" id="PF14604">
    <property type="entry name" value="SH3_9"/>
    <property type="match status" value="1"/>
</dbReference>
<dbReference type="SUPFAM" id="SSF47473">
    <property type="entry name" value="EF-hand"/>
    <property type="match status" value="1"/>
</dbReference>
<accession>A0A8H7Q2I1</accession>
<feature type="compositionally biased region" description="Polar residues" evidence="3">
    <location>
        <begin position="490"/>
        <end position="501"/>
    </location>
</feature>
<name>A0A8H7Q2I1_9FUNG</name>
<comment type="caution">
    <text evidence="5">The sequence shown here is derived from an EMBL/GenBank/DDBJ whole genome shotgun (WGS) entry which is preliminary data.</text>
</comment>
<feature type="compositionally biased region" description="Polar residues" evidence="3">
    <location>
        <begin position="367"/>
        <end position="377"/>
    </location>
</feature>
<dbReference type="InterPro" id="IPR000261">
    <property type="entry name" value="EH_dom"/>
</dbReference>
<evidence type="ECO:0000256" key="3">
    <source>
        <dbReference type="SAM" id="MobiDB-lite"/>
    </source>
</evidence>
<dbReference type="InterPro" id="IPR001452">
    <property type="entry name" value="SH3_domain"/>
</dbReference>
<protein>
    <recommendedName>
        <fullName evidence="4">SH3 domain-containing protein</fullName>
    </recommendedName>
</protein>
<dbReference type="InterPro" id="IPR036028">
    <property type="entry name" value="SH3-like_dom_sf"/>
</dbReference>
<reference evidence="5" key="1">
    <citation type="submission" date="2020-12" db="EMBL/GenBank/DDBJ databases">
        <title>Metabolic potential, ecology and presence of endohyphal bacteria is reflected in genomic diversity of Mucoromycotina.</title>
        <authorList>
            <person name="Muszewska A."/>
            <person name="Okrasinska A."/>
            <person name="Steczkiewicz K."/>
            <person name="Drgas O."/>
            <person name="Orlowska M."/>
            <person name="Perlinska-Lenart U."/>
            <person name="Aleksandrzak-Piekarczyk T."/>
            <person name="Szatraj K."/>
            <person name="Zielenkiewicz U."/>
            <person name="Pilsyk S."/>
            <person name="Malc E."/>
            <person name="Mieczkowski P."/>
            <person name="Kruszewska J.S."/>
            <person name="Biernat P."/>
            <person name="Pawlowska J."/>
        </authorList>
    </citation>
    <scope>NUCLEOTIDE SEQUENCE</scope>
    <source>
        <strain evidence="5">WA0000051536</strain>
    </source>
</reference>
<keyword evidence="6" id="KW-1185">Reference proteome</keyword>
<evidence type="ECO:0000313" key="5">
    <source>
        <dbReference type="EMBL" id="KAG2184330.1"/>
    </source>
</evidence>
<dbReference type="SMART" id="SM00326">
    <property type="entry name" value="SH3"/>
    <property type="match status" value="1"/>
</dbReference>
<evidence type="ECO:0000256" key="1">
    <source>
        <dbReference type="ARBA" id="ARBA00022443"/>
    </source>
</evidence>
<dbReference type="SUPFAM" id="SSF50044">
    <property type="entry name" value="SH3-domain"/>
    <property type="match status" value="1"/>
</dbReference>
<evidence type="ECO:0000256" key="2">
    <source>
        <dbReference type="PROSITE-ProRule" id="PRU00192"/>
    </source>
</evidence>
<feature type="compositionally biased region" description="Polar residues" evidence="3">
    <location>
        <begin position="389"/>
        <end position="409"/>
    </location>
</feature>
<dbReference type="OrthoDB" id="1716625at2759"/>
<feature type="compositionally biased region" description="Polar residues" evidence="3">
    <location>
        <begin position="273"/>
        <end position="289"/>
    </location>
</feature>
<keyword evidence="1 2" id="KW-0728">SH3 domain</keyword>
<organism evidence="5 6">
    <name type="scientific">Umbelopsis vinacea</name>
    <dbReference type="NCBI Taxonomy" id="44442"/>
    <lineage>
        <taxon>Eukaryota</taxon>
        <taxon>Fungi</taxon>
        <taxon>Fungi incertae sedis</taxon>
        <taxon>Mucoromycota</taxon>
        <taxon>Mucoromycotina</taxon>
        <taxon>Umbelopsidomycetes</taxon>
        <taxon>Umbelopsidales</taxon>
        <taxon>Umbelopsidaceae</taxon>
        <taxon>Umbelopsis</taxon>
    </lineage>
</organism>
<dbReference type="EMBL" id="JAEPRA010000006">
    <property type="protein sequence ID" value="KAG2184330.1"/>
    <property type="molecule type" value="Genomic_DNA"/>
</dbReference>
<dbReference type="PROSITE" id="PS50002">
    <property type="entry name" value="SH3"/>
    <property type="match status" value="1"/>
</dbReference>
<dbReference type="Gene3D" id="1.10.238.10">
    <property type="entry name" value="EF-hand"/>
    <property type="match status" value="1"/>
</dbReference>
<sequence length="715" mass="76279">MKAKALFDCTADDIGELSFKEGDVLVDVVHSTEDGWYEGKVEGSTIRGLFPYNYVKILDEPTGSSEALARSGKASRPIVEDTVSSSEPKIAPSTSWSVLTKAETNEAKRAIGGEVKSGAASTPEGKKPPKENMPSTIPLAFSKQPTSAVSQFARRPDPSSPNTPPIIRPKPAISPKPVISPKPTSLEKSAVVLRNTPELSKSPKAADSMINTAYRTRSMSSPLANPSATFGSPRPVITARTLPLSSEDSNLKPSQLKNKEMYGVVLKKASPSIPTKTTSLRFTESQGAGITSKFIDDKTVDSSNKEDENSEDDDGYQLVKPSSLRPRGRAQTTADIQSRYGGVRLPFANPGLVNQGKPMSPELKVSKPSTANSSPSVVTRAAPKAASATVPTPESNANVLDLMSTSNNPAPRLPSRPTSNKRSRRPPSSKSTTEVNDKPSPSIAPSVANKTSTIPPPIKAKPLAKPTTTAVVEQKVGAATQNDDERKPFSVSNLARQFDTNKSSISPSATPPATKPKSASLSLPQVPGKPLGLSNTNNPTPAVQSRPIPRPNTDSTSNNASSFGSNAPPVLRPKPSQYQAGSSLPSSTNIDSSRSAKDIIAASRPSYVRNVSSNTASRRKAAALPPPATAAIPSDAKLRYEALFDKVHDRNRVDGQTAKVIWQKSKLNDKVLADVWKHCDKEATGLLDKPAFVQGMGEIDERLRREKTKQQQRAK</sequence>
<dbReference type="Proteomes" id="UP000612746">
    <property type="component" value="Unassembled WGS sequence"/>
</dbReference>
<feature type="compositionally biased region" description="Basic and acidic residues" evidence="3">
    <location>
        <begin position="294"/>
        <end position="307"/>
    </location>
</feature>
<feature type="compositionally biased region" description="Polar residues" evidence="3">
    <location>
        <begin position="533"/>
        <end position="543"/>
    </location>
</feature>
<dbReference type="SMART" id="SM00027">
    <property type="entry name" value="EH"/>
    <property type="match status" value="1"/>
</dbReference>
<dbReference type="InterPro" id="IPR011992">
    <property type="entry name" value="EF-hand-dom_pair"/>
</dbReference>
<dbReference type="PRINTS" id="PR00452">
    <property type="entry name" value="SH3DOMAIN"/>
</dbReference>
<feature type="compositionally biased region" description="Low complexity" evidence="3">
    <location>
        <begin position="460"/>
        <end position="470"/>
    </location>
</feature>
<feature type="domain" description="SH3" evidence="4">
    <location>
        <begin position="1"/>
        <end position="60"/>
    </location>
</feature>
<feature type="region of interest" description="Disordered" evidence="3">
    <location>
        <begin position="273"/>
        <end position="628"/>
    </location>
</feature>
<feature type="compositionally biased region" description="Polar residues" evidence="3">
    <location>
        <begin position="552"/>
        <end position="565"/>
    </location>
</feature>
<evidence type="ECO:0000259" key="4">
    <source>
        <dbReference type="PROSITE" id="PS50002"/>
    </source>
</evidence>
<dbReference type="Pfam" id="PF12763">
    <property type="entry name" value="EH"/>
    <property type="match status" value="1"/>
</dbReference>
<gene>
    <name evidence="5" type="ORF">INT44_009345</name>
</gene>